<dbReference type="InterPro" id="IPR011044">
    <property type="entry name" value="Quino_amine_DH_bsu"/>
</dbReference>
<sequence length="253" mass="29352">MRSIVIGIIIICINAVEINKCMYVSYNNEQHSISINKIYPHSKDCYTQGLIIENNNLYESCGMYGQSSINKYSFPSLQLLHTTQLNNSEFGEGITMVNNTLIMLTWKEHKCHLINPSTLDIKSTLFYPLHGWGITNDLNQTIYVSDGSNKIREITIKNNEIQIEKEWRVQRGNGFVKELNEMQFIDNKLYINVYWEDKIIIVDLKTKYVIGEIWCNINRSGNEEVFNGIAQINSNTLLVTGKYWNKMFELTIN</sequence>
<dbReference type="Pfam" id="PF05096">
    <property type="entry name" value="Glu_cyclase_2"/>
    <property type="match status" value="1"/>
</dbReference>
<dbReference type="VEuPathDB" id="AmoebaDB:EHI7A_052650"/>
<evidence type="ECO:0000313" key="2">
    <source>
        <dbReference type="EMBL" id="GAT96674.1"/>
    </source>
</evidence>
<dbReference type="VEuPathDB" id="AmoebaDB:EHI_058820"/>
<dbReference type="SUPFAM" id="SSF50969">
    <property type="entry name" value="YVTN repeat-like/Quinoprotein amine dehydrogenase"/>
    <property type="match status" value="1"/>
</dbReference>
<dbReference type="OMA" id="DMNDGWG"/>
<feature type="signal peptide" evidence="1">
    <location>
        <begin position="1"/>
        <end position="15"/>
    </location>
</feature>
<dbReference type="InterPro" id="IPR007788">
    <property type="entry name" value="QCT"/>
</dbReference>
<dbReference type="PANTHER" id="PTHR31270">
    <property type="entry name" value="GLUTAMINYL-PEPTIDE CYCLOTRANSFERASE"/>
    <property type="match status" value="1"/>
</dbReference>
<reference evidence="2 3" key="1">
    <citation type="submission" date="2016-05" db="EMBL/GenBank/DDBJ databases">
        <title>First whole genome sequencing of Entamoeba histolytica HM1:IMSS-clone-6.</title>
        <authorList>
            <person name="Mukherjee Avik.K."/>
            <person name="Izumyama S."/>
            <person name="Nakada-Tsukui K."/>
            <person name="Nozaki T."/>
        </authorList>
    </citation>
    <scope>NUCLEOTIDE SEQUENCE [LARGE SCALE GENOMIC DNA]</scope>
    <source>
        <strain evidence="2 3">HM1:IMSS clone 6</strain>
    </source>
</reference>
<dbReference type="GO" id="GO:0016603">
    <property type="term" value="F:glutaminyl-peptide cyclotransferase activity"/>
    <property type="evidence" value="ECO:0007669"/>
    <property type="project" value="InterPro"/>
</dbReference>
<dbReference type="AlphaFoldDB" id="A0A5K1V9M8"/>
<dbReference type="VEuPathDB" id="AmoebaDB:KM1_326480"/>
<dbReference type="Proteomes" id="UP000078387">
    <property type="component" value="Unassembled WGS sequence"/>
</dbReference>
<evidence type="ECO:0000313" key="3">
    <source>
        <dbReference type="Proteomes" id="UP000078387"/>
    </source>
</evidence>
<proteinExistence type="predicted"/>
<dbReference type="VEuPathDB" id="AmoebaDB:EHI8A_065110"/>
<evidence type="ECO:0000256" key="1">
    <source>
        <dbReference type="SAM" id="SignalP"/>
    </source>
</evidence>
<keyword evidence="2" id="KW-0808">Transferase</keyword>
<gene>
    <name evidence="2" type="ORF">CL6EHI_058820</name>
</gene>
<keyword evidence="1" id="KW-0732">Signal</keyword>
<accession>A0A5K1V9M8</accession>
<comment type="caution">
    <text evidence="2">The sequence shown here is derived from an EMBL/GenBank/DDBJ whole genome shotgun (WGS) entry which is preliminary data.</text>
</comment>
<protein>
    <submittedName>
        <fullName evidence="2">Glutamine cyclotransferase putative</fullName>
    </submittedName>
</protein>
<dbReference type="PANTHER" id="PTHR31270:SF1">
    <property type="entry name" value="GLUTAMINYL-PEPTIDE CYCLOTRANSFERASE"/>
    <property type="match status" value="1"/>
</dbReference>
<dbReference type="VEuPathDB" id="AmoebaDB:EHI5A_275350"/>
<organism evidence="2 3">
    <name type="scientific">Entamoeba histolytica</name>
    <dbReference type="NCBI Taxonomy" id="5759"/>
    <lineage>
        <taxon>Eukaryota</taxon>
        <taxon>Amoebozoa</taxon>
        <taxon>Evosea</taxon>
        <taxon>Archamoebae</taxon>
        <taxon>Mastigamoebida</taxon>
        <taxon>Entamoebidae</taxon>
        <taxon>Entamoeba</taxon>
    </lineage>
</organism>
<name>A0A5K1V9M8_ENTHI</name>
<feature type="chain" id="PRO_5023813042" evidence="1">
    <location>
        <begin position="16"/>
        <end position="253"/>
    </location>
</feature>
<dbReference type="EMBL" id="BDEQ01000001">
    <property type="protein sequence ID" value="GAT96674.1"/>
    <property type="molecule type" value="Genomic_DNA"/>
</dbReference>